<reference evidence="3" key="2">
    <citation type="submission" date="2015-01" db="EMBL/GenBank/DDBJ databases">
        <title>Evolutionary Origins and Diversification of the Mycorrhizal Mutualists.</title>
        <authorList>
            <consortium name="DOE Joint Genome Institute"/>
            <consortium name="Mycorrhizal Genomics Consortium"/>
            <person name="Kohler A."/>
            <person name="Kuo A."/>
            <person name="Nagy L.G."/>
            <person name="Floudas D."/>
            <person name="Copeland A."/>
            <person name="Barry K.W."/>
            <person name="Cichocki N."/>
            <person name="Veneault-Fourrey C."/>
            <person name="LaButti K."/>
            <person name="Lindquist E.A."/>
            <person name="Lipzen A."/>
            <person name="Lundell T."/>
            <person name="Morin E."/>
            <person name="Murat C."/>
            <person name="Riley R."/>
            <person name="Ohm R."/>
            <person name="Sun H."/>
            <person name="Tunlid A."/>
            <person name="Henrissat B."/>
            <person name="Grigoriev I.V."/>
            <person name="Hibbett D.S."/>
            <person name="Martin F."/>
        </authorList>
    </citation>
    <scope>NUCLEOTIDE SEQUENCE [LARGE SCALE GENOMIC DNA]</scope>
    <source>
        <strain evidence="3">Ve08.2h10</strain>
    </source>
</reference>
<dbReference type="AlphaFoldDB" id="A0A0D0E3T6"/>
<name>A0A0D0E3T6_9AGAM</name>
<accession>A0A0D0E3T6</accession>
<reference evidence="2 3" key="1">
    <citation type="submission" date="2014-04" db="EMBL/GenBank/DDBJ databases">
        <authorList>
            <consortium name="DOE Joint Genome Institute"/>
            <person name="Kuo A."/>
            <person name="Kohler A."/>
            <person name="Jargeat P."/>
            <person name="Nagy L.G."/>
            <person name="Floudas D."/>
            <person name="Copeland A."/>
            <person name="Barry K.W."/>
            <person name="Cichocki N."/>
            <person name="Veneault-Fourrey C."/>
            <person name="LaButti K."/>
            <person name="Lindquist E.A."/>
            <person name="Lipzen A."/>
            <person name="Lundell T."/>
            <person name="Morin E."/>
            <person name="Murat C."/>
            <person name="Sun H."/>
            <person name="Tunlid A."/>
            <person name="Henrissat B."/>
            <person name="Grigoriev I.V."/>
            <person name="Hibbett D.S."/>
            <person name="Martin F."/>
            <person name="Nordberg H.P."/>
            <person name="Cantor M.N."/>
            <person name="Hua S.X."/>
        </authorList>
    </citation>
    <scope>NUCLEOTIDE SEQUENCE [LARGE SCALE GENOMIC DNA]</scope>
    <source>
        <strain evidence="2 3">Ve08.2h10</strain>
    </source>
</reference>
<sequence length="182" mass="20352">MKAQKEVEHWIVEEVARRKAEEVVKQKAEVEAQRRAEAEAKACAEEVARAQSSVLGPSKGKQPKAAARKKKARMQSPVADKDDDEKYEEEAEDEEAEEEPVTETQDMATDRRHAAAESHAQTEQMLGILEEIQGCLDLEFTLEEPEVGSEEGFEEGEVAEVAEEREALKGRSEEKVEVDESV</sequence>
<evidence type="ECO:0000313" key="3">
    <source>
        <dbReference type="Proteomes" id="UP000054538"/>
    </source>
</evidence>
<dbReference type="OrthoDB" id="2711904at2759"/>
<feature type="region of interest" description="Disordered" evidence="1">
    <location>
        <begin position="19"/>
        <end position="121"/>
    </location>
</feature>
<dbReference type="EMBL" id="KN825029">
    <property type="protein sequence ID" value="KIK95654.1"/>
    <property type="molecule type" value="Genomic_DNA"/>
</dbReference>
<protein>
    <submittedName>
        <fullName evidence="2">Uncharacterized protein</fullName>
    </submittedName>
</protein>
<feature type="compositionally biased region" description="Acidic residues" evidence="1">
    <location>
        <begin position="145"/>
        <end position="161"/>
    </location>
</feature>
<organism evidence="2 3">
    <name type="scientific">Paxillus rubicundulus Ve08.2h10</name>
    <dbReference type="NCBI Taxonomy" id="930991"/>
    <lineage>
        <taxon>Eukaryota</taxon>
        <taxon>Fungi</taxon>
        <taxon>Dikarya</taxon>
        <taxon>Basidiomycota</taxon>
        <taxon>Agaricomycotina</taxon>
        <taxon>Agaricomycetes</taxon>
        <taxon>Agaricomycetidae</taxon>
        <taxon>Boletales</taxon>
        <taxon>Paxilineae</taxon>
        <taxon>Paxillaceae</taxon>
        <taxon>Paxillus</taxon>
    </lineage>
</organism>
<feature type="compositionally biased region" description="Basic and acidic residues" evidence="1">
    <location>
        <begin position="162"/>
        <end position="175"/>
    </location>
</feature>
<dbReference type="Proteomes" id="UP000054538">
    <property type="component" value="Unassembled WGS sequence"/>
</dbReference>
<proteinExistence type="predicted"/>
<gene>
    <name evidence="2" type="ORF">PAXRUDRAFT_11312</name>
</gene>
<feature type="compositionally biased region" description="Acidic residues" evidence="1">
    <location>
        <begin position="81"/>
        <end position="101"/>
    </location>
</feature>
<dbReference type="InParanoid" id="A0A0D0E3T6"/>
<evidence type="ECO:0000313" key="2">
    <source>
        <dbReference type="EMBL" id="KIK95654.1"/>
    </source>
</evidence>
<keyword evidence="3" id="KW-1185">Reference proteome</keyword>
<dbReference type="HOGENOM" id="CLU_066687_0_0_1"/>
<feature type="region of interest" description="Disordered" evidence="1">
    <location>
        <begin position="145"/>
        <end position="182"/>
    </location>
</feature>
<feature type="compositionally biased region" description="Basic and acidic residues" evidence="1">
    <location>
        <begin position="19"/>
        <end position="48"/>
    </location>
</feature>
<evidence type="ECO:0000256" key="1">
    <source>
        <dbReference type="SAM" id="MobiDB-lite"/>
    </source>
</evidence>